<sequence length="223" mass="25278">MKRPNLTRCGRPAVTVCAVLLLAGCGQSQPIEFLFEPVGSDGEEYTGGGSFSRDPWQCVRDLRTSLVWEVKTREPGLHHADHTYTWHFSDDSGVYNRGDPGRQDGGECTGSACDTQAYVEAVNEQGLCGHHDWRLPTKEELGSLVDPRIRPPGPTLDIRYFPHMKSAEYWTSTTYAYHAPTAWVWGFEHGLDRVDYKHEPKHIMLVRGEVELKDLPKSPRQRR</sequence>
<evidence type="ECO:0000256" key="1">
    <source>
        <dbReference type="SAM" id="SignalP"/>
    </source>
</evidence>
<dbReference type="OrthoDB" id="9815730at2"/>
<feature type="domain" description="Lcl C-terminal" evidence="2">
    <location>
        <begin position="57"/>
        <end position="207"/>
    </location>
</feature>
<dbReference type="STRING" id="108003.B1C78_07055"/>
<protein>
    <recommendedName>
        <fullName evidence="2">Lcl C-terminal domain-containing protein</fullName>
    </recommendedName>
</protein>
<evidence type="ECO:0000259" key="2">
    <source>
        <dbReference type="Pfam" id="PF07603"/>
    </source>
</evidence>
<gene>
    <name evidence="3" type="ORF">B1C78_07055</name>
</gene>
<accession>A0A1V3NJU3</accession>
<dbReference type="PANTHER" id="PTHR35812">
    <property type="entry name" value="LIPOPROTEIN"/>
    <property type="match status" value="1"/>
</dbReference>
<dbReference type="InterPro" id="IPR011460">
    <property type="entry name" value="Lcl_C"/>
</dbReference>
<feature type="chain" id="PRO_5012257210" description="Lcl C-terminal domain-containing protein" evidence="1">
    <location>
        <begin position="29"/>
        <end position="223"/>
    </location>
</feature>
<dbReference type="Pfam" id="PF07603">
    <property type="entry name" value="Lcl_C"/>
    <property type="match status" value="1"/>
</dbReference>
<dbReference type="EMBL" id="MVBK01000040">
    <property type="protein sequence ID" value="OOG25168.1"/>
    <property type="molecule type" value="Genomic_DNA"/>
</dbReference>
<dbReference type="RefSeq" id="WP_077278448.1">
    <property type="nucleotide sequence ID" value="NZ_MVBK01000040.1"/>
</dbReference>
<proteinExistence type="predicted"/>
<evidence type="ECO:0000313" key="4">
    <source>
        <dbReference type="Proteomes" id="UP000189462"/>
    </source>
</evidence>
<dbReference type="AlphaFoldDB" id="A0A1V3NJU3"/>
<dbReference type="PROSITE" id="PS51257">
    <property type="entry name" value="PROKAR_LIPOPROTEIN"/>
    <property type="match status" value="1"/>
</dbReference>
<dbReference type="PANTHER" id="PTHR35812:SF1">
    <property type="entry name" value="LIPOPROTEIN"/>
    <property type="match status" value="1"/>
</dbReference>
<comment type="caution">
    <text evidence="3">The sequence shown here is derived from an EMBL/GenBank/DDBJ whole genome shotgun (WGS) entry which is preliminary data.</text>
</comment>
<organism evidence="3 4">
    <name type="scientific">Thioalkalivibrio denitrificans</name>
    <dbReference type="NCBI Taxonomy" id="108003"/>
    <lineage>
        <taxon>Bacteria</taxon>
        <taxon>Pseudomonadati</taxon>
        <taxon>Pseudomonadota</taxon>
        <taxon>Gammaproteobacteria</taxon>
        <taxon>Chromatiales</taxon>
        <taxon>Ectothiorhodospiraceae</taxon>
        <taxon>Thioalkalivibrio</taxon>
    </lineage>
</organism>
<keyword evidence="4" id="KW-1185">Reference proteome</keyword>
<dbReference type="Proteomes" id="UP000189462">
    <property type="component" value="Unassembled WGS sequence"/>
</dbReference>
<feature type="signal peptide" evidence="1">
    <location>
        <begin position="1"/>
        <end position="28"/>
    </location>
</feature>
<name>A0A1V3NJU3_9GAMM</name>
<reference evidence="3 4" key="1">
    <citation type="submission" date="2017-02" db="EMBL/GenBank/DDBJ databases">
        <title>Genomic diversity within the haloalkaliphilic genus Thioalkalivibrio.</title>
        <authorList>
            <person name="Ahn A.-C."/>
            <person name="Meier-Kolthoff J."/>
            <person name="Overmars L."/>
            <person name="Richter M."/>
            <person name="Woyke T."/>
            <person name="Sorokin D.Y."/>
            <person name="Muyzer G."/>
        </authorList>
    </citation>
    <scope>NUCLEOTIDE SEQUENCE [LARGE SCALE GENOMIC DNA]</scope>
    <source>
        <strain evidence="3 4">ALJD</strain>
    </source>
</reference>
<evidence type="ECO:0000313" key="3">
    <source>
        <dbReference type="EMBL" id="OOG25168.1"/>
    </source>
</evidence>
<keyword evidence="1" id="KW-0732">Signal</keyword>